<name>A0A2N5ZL03_MUIH1</name>
<dbReference type="EMBL" id="PKTG01000035">
    <property type="protein sequence ID" value="PLX19303.1"/>
    <property type="molecule type" value="Genomic_DNA"/>
</dbReference>
<dbReference type="Gene3D" id="1.10.1740.10">
    <property type="match status" value="1"/>
</dbReference>
<dbReference type="Pfam" id="PF04542">
    <property type="entry name" value="Sigma70_r2"/>
    <property type="match status" value="1"/>
</dbReference>
<evidence type="ECO:0000259" key="1">
    <source>
        <dbReference type="Pfam" id="PF04542"/>
    </source>
</evidence>
<dbReference type="SUPFAM" id="SSF88946">
    <property type="entry name" value="Sigma2 domain of RNA polymerase sigma factors"/>
    <property type="match status" value="1"/>
</dbReference>
<dbReference type="Proteomes" id="UP000234857">
    <property type="component" value="Unassembled WGS sequence"/>
</dbReference>
<gene>
    <name evidence="2" type="ORF">C0601_02300</name>
</gene>
<dbReference type="GO" id="GO:0006352">
    <property type="term" value="P:DNA-templated transcription initiation"/>
    <property type="evidence" value="ECO:0007669"/>
    <property type="project" value="InterPro"/>
</dbReference>
<dbReference type="GO" id="GO:0003700">
    <property type="term" value="F:DNA-binding transcription factor activity"/>
    <property type="evidence" value="ECO:0007669"/>
    <property type="project" value="InterPro"/>
</dbReference>
<sequence>MLIEELYQEYYDMLWKFARTLAKHEAEADEIVQETFLRAVKNSSLLATLPSYKKKLGFTECLEIIFMT</sequence>
<dbReference type="InterPro" id="IPR007627">
    <property type="entry name" value="RNA_pol_sigma70_r2"/>
</dbReference>
<feature type="domain" description="RNA polymerase sigma-70 region 2" evidence="1">
    <location>
        <begin position="6"/>
        <end position="42"/>
    </location>
</feature>
<accession>A0A2N5ZL03</accession>
<protein>
    <recommendedName>
        <fullName evidence="1">RNA polymerase sigma-70 region 2 domain-containing protein</fullName>
    </recommendedName>
</protein>
<dbReference type="AlphaFoldDB" id="A0A2N5ZL03"/>
<evidence type="ECO:0000313" key="3">
    <source>
        <dbReference type="Proteomes" id="UP000234857"/>
    </source>
</evidence>
<proteinExistence type="predicted"/>
<evidence type="ECO:0000313" key="2">
    <source>
        <dbReference type="EMBL" id="PLX19303.1"/>
    </source>
</evidence>
<organism evidence="2 3">
    <name type="scientific">Muiribacterium halophilum</name>
    <dbReference type="NCBI Taxonomy" id="2053465"/>
    <lineage>
        <taxon>Bacteria</taxon>
        <taxon>Candidatus Muiribacteriota</taxon>
        <taxon>Candidatus Muiribacteriia</taxon>
        <taxon>Candidatus Muiribacteriales</taxon>
        <taxon>Candidatus Muiribacteriaceae</taxon>
        <taxon>Candidatus Muiribacterium</taxon>
    </lineage>
</organism>
<comment type="caution">
    <text evidence="2">The sequence shown here is derived from an EMBL/GenBank/DDBJ whole genome shotgun (WGS) entry which is preliminary data.</text>
</comment>
<reference evidence="2 3" key="1">
    <citation type="submission" date="2017-11" db="EMBL/GenBank/DDBJ databases">
        <title>Genome-resolved metagenomics identifies genetic mobility, metabolic interactions, and unexpected diversity in perchlorate-reducing communities.</title>
        <authorList>
            <person name="Barnum T.P."/>
            <person name="Figueroa I.A."/>
            <person name="Carlstrom C.I."/>
            <person name="Lucas L.N."/>
            <person name="Engelbrektson A.L."/>
            <person name="Coates J.D."/>
        </authorList>
    </citation>
    <scope>NUCLEOTIDE SEQUENCE [LARGE SCALE GENOMIC DNA]</scope>
    <source>
        <strain evidence="2">BM706</strain>
    </source>
</reference>
<dbReference type="InterPro" id="IPR013325">
    <property type="entry name" value="RNA_pol_sigma_r2"/>
</dbReference>